<protein>
    <submittedName>
        <fullName evidence="2">Uncharacterized protein</fullName>
    </submittedName>
</protein>
<dbReference type="InParanoid" id="A0A1J7JSZ7"/>
<keyword evidence="3" id="KW-1185">Reference proteome</keyword>
<feature type="compositionally biased region" description="Basic and acidic residues" evidence="1">
    <location>
        <begin position="118"/>
        <end position="136"/>
    </location>
</feature>
<organism evidence="2 3">
    <name type="scientific">Coniochaeta ligniaria NRRL 30616</name>
    <dbReference type="NCBI Taxonomy" id="1408157"/>
    <lineage>
        <taxon>Eukaryota</taxon>
        <taxon>Fungi</taxon>
        <taxon>Dikarya</taxon>
        <taxon>Ascomycota</taxon>
        <taxon>Pezizomycotina</taxon>
        <taxon>Sordariomycetes</taxon>
        <taxon>Sordariomycetidae</taxon>
        <taxon>Coniochaetales</taxon>
        <taxon>Coniochaetaceae</taxon>
        <taxon>Coniochaeta</taxon>
    </lineage>
</organism>
<gene>
    <name evidence="2" type="ORF">CONLIGDRAFT_700488</name>
</gene>
<dbReference type="Proteomes" id="UP000182658">
    <property type="component" value="Unassembled WGS sequence"/>
</dbReference>
<feature type="non-terminal residue" evidence="2">
    <location>
        <position position="1"/>
    </location>
</feature>
<evidence type="ECO:0000313" key="2">
    <source>
        <dbReference type="EMBL" id="OIW30882.1"/>
    </source>
</evidence>
<evidence type="ECO:0000256" key="1">
    <source>
        <dbReference type="SAM" id="MobiDB-lite"/>
    </source>
</evidence>
<accession>A0A1J7JSZ7</accession>
<feature type="region of interest" description="Disordered" evidence="1">
    <location>
        <begin position="118"/>
        <end position="146"/>
    </location>
</feature>
<reference evidence="2 3" key="1">
    <citation type="submission" date="2016-10" db="EMBL/GenBank/DDBJ databases">
        <title>Draft genome sequence of Coniochaeta ligniaria NRRL30616, a lignocellulolytic fungus for bioabatement of inhibitors in plant biomass hydrolysates.</title>
        <authorList>
            <consortium name="DOE Joint Genome Institute"/>
            <person name="Jimenez D.J."/>
            <person name="Hector R.E."/>
            <person name="Riley R."/>
            <person name="Sun H."/>
            <person name="Grigoriev I.V."/>
            <person name="Van Elsas J.D."/>
            <person name="Nichols N.N."/>
        </authorList>
    </citation>
    <scope>NUCLEOTIDE SEQUENCE [LARGE SCALE GENOMIC DNA]</scope>
    <source>
        <strain evidence="2 3">NRRL 30616</strain>
    </source>
</reference>
<dbReference type="AlphaFoldDB" id="A0A1J7JSZ7"/>
<evidence type="ECO:0000313" key="3">
    <source>
        <dbReference type="Proteomes" id="UP000182658"/>
    </source>
</evidence>
<feature type="compositionally biased region" description="Low complexity" evidence="1">
    <location>
        <begin position="9"/>
        <end position="26"/>
    </location>
</feature>
<proteinExistence type="predicted"/>
<sequence length="201" mass="21960">RRRAGSNEASSSSSSSSPAPPTTLSIIPSKASSMATNCQKPLEAPCSGKSDRTAIHTTVTSSPQPITVTTHYIPCALHIVHYLSACCALWAQSTYRPFDAGFQREEFGQDLLKRYATLPDRDTTVPEQYEPDKDEGSDNGTSDAASMMIYGDDGMPVDVADVVDELRQLRVNELDIEKDKDPMFKRVIAYGVTIPGVRQED</sequence>
<feature type="region of interest" description="Disordered" evidence="1">
    <location>
        <begin position="1"/>
        <end position="26"/>
    </location>
</feature>
<dbReference type="EMBL" id="KV875096">
    <property type="protein sequence ID" value="OIW30882.1"/>
    <property type="molecule type" value="Genomic_DNA"/>
</dbReference>
<name>A0A1J7JSZ7_9PEZI</name>